<proteinExistence type="predicted"/>
<dbReference type="VEuPathDB" id="VectorBase:LLONM1_011420"/>
<reference evidence="2" key="1">
    <citation type="submission" date="2020-05" db="UniProtKB">
        <authorList>
            <consortium name="EnsemblMetazoa"/>
        </authorList>
    </citation>
    <scope>IDENTIFICATION</scope>
    <source>
        <strain evidence="2">Jacobina</strain>
    </source>
</reference>
<evidence type="ECO:0000256" key="1">
    <source>
        <dbReference type="SAM" id="MobiDB-lite"/>
    </source>
</evidence>
<dbReference type="EMBL" id="AJWK01014063">
    <property type="status" value="NOT_ANNOTATED_CDS"/>
    <property type="molecule type" value="Genomic_DNA"/>
</dbReference>
<dbReference type="AlphaFoldDB" id="A0A1B0EXQ8"/>
<feature type="region of interest" description="Disordered" evidence="1">
    <location>
        <begin position="39"/>
        <end position="59"/>
    </location>
</feature>
<keyword evidence="3" id="KW-1185">Reference proteome</keyword>
<sequence>MKTHRDVAKELPVEDLQFTFEPPANAALPEAPGRILIEPQEDGTFDSSSTSTPLLITHL</sequence>
<evidence type="ECO:0000313" key="3">
    <source>
        <dbReference type="Proteomes" id="UP000092461"/>
    </source>
</evidence>
<evidence type="ECO:0000313" key="2">
    <source>
        <dbReference type="EnsemblMetazoa" id="LLOJ004497-PA"/>
    </source>
</evidence>
<organism evidence="2 3">
    <name type="scientific">Lutzomyia longipalpis</name>
    <name type="common">Sand fly</name>
    <dbReference type="NCBI Taxonomy" id="7200"/>
    <lineage>
        <taxon>Eukaryota</taxon>
        <taxon>Metazoa</taxon>
        <taxon>Ecdysozoa</taxon>
        <taxon>Arthropoda</taxon>
        <taxon>Hexapoda</taxon>
        <taxon>Insecta</taxon>
        <taxon>Pterygota</taxon>
        <taxon>Neoptera</taxon>
        <taxon>Endopterygota</taxon>
        <taxon>Diptera</taxon>
        <taxon>Nematocera</taxon>
        <taxon>Psychodoidea</taxon>
        <taxon>Psychodidae</taxon>
        <taxon>Lutzomyia</taxon>
        <taxon>Lutzomyia</taxon>
    </lineage>
</organism>
<name>A0A1B0EXQ8_LUTLO</name>
<dbReference type="Proteomes" id="UP000092461">
    <property type="component" value="Unassembled WGS sequence"/>
</dbReference>
<dbReference type="VEuPathDB" id="VectorBase:LLOJ004497"/>
<accession>A0A1B0EXQ8</accession>
<protein>
    <submittedName>
        <fullName evidence="2">Uncharacterized protein</fullName>
    </submittedName>
</protein>
<dbReference type="EnsemblMetazoa" id="LLOJ004497-RA">
    <property type="protein sequence ID" value="LLOJ004497-PA"/>
    <property type="gene ID" value="LLOJ004497"/>
</dbReference>
<feature type="compositionally biased region" description="Polar residues" evidence="1">
    <location>
        <begin position="45"/>
        <end position="59"/>
    </location>
</feature>